<organism evidence="7 8">
    <name type="scientific">Huiozyma naganishii (strain ATCC MYA-139 / BCRC 22969 / CBS 8797 / KCTC 17520 / NBRC 10181 / NCYC 3082 / Yp74L-3)</name>
    <name type="common">Yeast</name>
    <name type="synonym">Kazachstania naganishii</name>
    <dbReference type="NCBI Taxonomy" id="1071383"/>
    <lineage>
        <taxon>Eukaryota</taxon>
        <taxon>Fungi</taxon>
        <taxon>Dikarya</taxon>
        <taxon>Ascomycota</taxon>
        <taxon>Saccharomycotina</taxon>
        <taxon>Saccharomycetes</taxon>
        <taxon>Saccharomycetales</taxon>
        <taxon>Saccharomycetaceae</taxon>
        <taxon>Huiozyma</taxon>
    </lineage>
</organism>
<keyword evidence="8" id="KW-1185">Reference proteome</keyword>
<dbReference type="GO" id="GO:1903024">
    <property type="term" value="P:positive regulation of ascospore-type prospore membrane formation"/>
    <property type="evidence" value="ECO:0007669"/>
    <property type="project" value="EnsemblFungi"/>
</dbReference>
<dbReference type="PANTHER" id="PTHR19918:SF5">
    <property type="entry name" value="MEIOSIS-SPECIFIC APC_C ACTIVATOR PROTEIN AMA1"/>
    <property type="match status" value="1"/>
</dbReference>
<dbReference type="PANTHER" id="PTHR19918">
    <property type="entry name" value="CELL DIVISION CYCLE 20 CDC20 FIZZY -RELATED"/>
    <property type="match status" value="1"/>
</dbReference>
<dbReference type="KEGG" id="kng:KNAG_0A01610"/>
<reference evidence="8" key="2">
    <citation type="submission" date="2012-08" db="EMBL/GenBank/DDBJ databases">
        <title>Genome sequence of Kazachstania naganishii.</title>
        <authorList>
            <person name="Gordon J.L."/>
            <person name="Armisen D."/>
            <person name="Proux-Wera E."/>
            <person name="OhEigeartaigh S.S."/>
            <person name="Byrne K.P."/>
            <person name="Wolfe K.H."/>
        </authorList>
    </citation>
    <scope>NUCLEOTIDE SEQUENCE [LARGE SCALE GENOMIC DNA]</scope>
    <source>
        <strain evidence="8">ATCC MYA-139 / BCRC 22969 / CBS 8797 / CCRC 22969 / KCTC 17520 / NBRC 10181 / NCYC 3082</strain>
    </source>
</reference>
<dbReference type="GO" id="GO:1990757">
    <property type="term" value="F:ubiquitin ligase activator activity"/>
    <property type="evidence" value="ECO:0007669"/>
    <property type="project" value="EnsemblFungi"/>
</dbReference>
<dbReference type="InterPro" id="IPR015943">
    <property type="entry name" value="WD40/YVTN_repeat-like_dom_sf"/>
</dbReference>
<evidence type="ECO:0000259" key="6">
    <source>
        <dbReference type="Pfam" id="PF24807"/>
    </source>
</evidence>
<dbReference type="SUPFAM" id="SSF50978">
    <property type="entry name" value="WD40 repeat-like"/>
    <property type="match status" value="1"/>
</dbReference>
<dbReference type="InterPro" id="IPR001680">
    <property type="entry name" value="WD40_rpt"/>
</dbReference>
<evidence type="ECO:0000313" key="7">
    <source>
        <dbReference type="EMBL" id="CCK67850.1"/>
    </source>
</evidence>
<dbReference type="PROSITE" id="PS50294">
    <property type="entry name" value="WD_REPEATS_REGION"/>
    <property type="match status" value="1"/>
</dbReference>
<dbReference type="InterPro" id="IPR033010">
    <property type="entry name" value="Cdc20/Fizzy"/>
</dbReference>
<gene>
    <name evidence="7" type="primary">KNAG0A01610</name>
    <name evidence="7" type="ordered locus">KNAG_0A01610</name>
</gene>
<name>J7QZF4_HUIN7</name>
<dbReference type="GO" id="GO:0031145">
    <property type="term" value="P:anaphase-promoting complex-dependent catabolic process"/>
    <property type="evidence" value="ECO:0007669"/>
    <property type="project" value="TreeGrafter"/>
</dbReference>
<dbReference type="STRING" id="1071383.J7QZF4"/>
<dbReference type="SMART" id="SM00320">
    <property type="entry name" value="WD40"/>
    <property type="match status" value="5"/>
</dbReference>
<feature type="compositionally biased region" description="Low complexity" evidence="5">
    <location>
        <begin position="49"/>
        <end position="60"/>
    </location>
</feature>
<evidence type="ECO:0000256" key="5">
    <source>
        <dbReference type="SAM" id="MobiDB-lite"/>
    </source>
</evidence>
<evidence type="ECO:0000256" key="4">
    <source>
        <dbReference type="PROSITE-ProRule" id="PRU00221"/>
    </source>
</evidence>
<dbReference type="RefSeq" id="XP_022462096.1">
    <property type="nucleotide sequence ID" value="XM_022610673.1"/>
</dbReference>
<dbReference type="EMBL" id="HE978314">
    <property type="protein sequence ID" value="CCK67850.1"/>
    <property type="molecule type" value="Genomic_DNA"/>
</dbReference>
<dbReference type="GO" id="GO:0005680">
    <property type="term" value="C:anaphase-promoting complex"/>
    <property type="evidence" value="ECO:0007669"/>
    <property type="project" value="EnsemblFungi"/>
</dbReference>
<feature type="repeat" description="WD" evidence="4">
    <location>
        <begin position="321"/>
        <end position="355"/>
    </location>
</feature>
<evidence type="ECO:0000256" key="3">
    <source>
        <dbReference type="ARBA" id="ARBA00022737"/>
    </source>
</evidence>
<dbReference type="GO" id="GO:0010997">
    <property type="term" value="F:anaphase-promoting complex binding"/>
    <property type="evidence" value="ECO:0007669"/>
    <property type="project" value="InterPro"/>
</dbReference>
<proteinExistence type="inferred from homology"/>
<feature type="domain" description="CDC20/Fizzy WD40" evidence="6">
    <location>
        <begin position="162"/>
        <end position="489"/>
    </location>
</feature>
<dbReference type="GO" id="GO:0044778">
    <property type="term" value="P:meiotic DNA integrity checkpoint signaling"/>
    <property type="evidence" value="ECO:0007669"/>
    <property type="project" value="EnsemblFungi"/>
</dbReference>
<dbReference type="Gene3D" id="2.130.10.10">
    <property type="entry name" value="YVTN repeat-like/Quinoprotein amine dehydrogenase"/>
    <property type="match status" value="1"/>
</dbReference>
<dbReference type="GO" id="GO:1905786">
    <property type="term" value="P:positive regulation of anaphase-promoting complex-dependent catabolic process"/>
    <property type="evidence" value="ECO:0007669"/>
    <property type="project" value="EnsemblFungi"/>
</dbReference>
<dbReference type="HOGENOM" id="CLU_014831_3_3_1"/>
<protein>
    <recommendedName>
        <fullName evidence="6">CDC20/Fizzy WD40 domain-containing protein</fullName>
    </recommendedName>
</protein>
<dbReference type="InterPro" id="IPR056150">
    <property type="entry name" value="WD40_CDC20-Fz"/>
</dbReference>
<dbReference type="GO" id="GO:0007130">
    <property type="term" value="P:synaptonemal complex assembly"/>
    <property type="evidence" value="ECO:0007669"/>
    <property type="project" value="EnsemblFungi"/>
</dbReference>
<dbReference type="GeneID" id="34523485"/>
<comment type="similarity">
    <text evidence="1">Belongs to the WD repeat CDC20/Fizzy family.</text>
</comment>
<feature type="region of interest" description="Disordered" evidence="5">
    <location>
        <begin position="1"/>
        <end position="82"/>
    </location>
</feature>
<evidence type="ECO:0000313" key="8">
    <source>
        <dbReference type="Proteomes" id="UP000006310"/>
    </source>
</evidence>
<dbReference type="InterPro" id="IPR036322">
    <property type="entry name" value="WD40_repeat_dom_sf"/>
</dbReference>
<dbReference type="Pfam" id="PF24807">
    <property type="entry name" value="WD40_CDC20-Fz"/>
    <property type="match status" value="1"/>
</dbReference>
<dbReference type="AlphaFoldDB" id="J7QZF4"/>
<keyword evidence="3" id="KW-0677">Repeat</keyword>
<dbReference type="eggNOG" id="KOG0305">
    <property type="taxonomic scope" value="Eukaryota"/>
</dbReference>
<evidence type="ECO:0000256" key="1">
    <source>
        <dbReference type="ARBA" id="ARBA00006445"/>
    </source>
</evidence>
<sequence length="531" mass="59094">MSRSLKQVKASPQADRYIPQSASKRAYRASPSLKKFNTLQSPPELSFNRSPSPERLSSPEFLNGEGRYGPMANDDSNSLVDTSNELTPATAEQNGDDYAKIKLHRAVIATSLGFHREDNRVYNFSSNGLAVPPSTKERPVTNRVPSRRAAKRAKSHMPFRVLDAPCLRNDFYSNLISWSARSGNVLVALGCSVYLWVEEKGALPILMHSYLHNQHDVVTCVSFDKMSSKFLIGTKRGLVILFDEEECLKKFESNHSVPPGGHSKYSYRTLVPKSVTCIEWFGGRTGDVEINRRLLVGEDNGDVSLVEINTVTNTMLLKMKFSAHGQQVCGLSINYNNKLIAVGGNDNACTIWDISDIHEPSLKNIFPHSAAVKAVAFCPWSKSLLATGGGSKDRTIKFWHVGTGTLINEIRAKAQVTSLIWSPRYKQIAATFGFSNVRDPVLLKLYSYPQLEKILEVKSPTPLRALSSSLSPTGSSICVATTDETLRFYKLWDEKEDVIRDIQEEGVFGSILIEHLEGINYFAVSKNRVLR</sequence>
<dbReference type="GO" id="GO:0030476">
    <property type="term" value="P:ascospore wall assembly"/>
    <property type="evidence" value="ECO:0007669"/>
    <property type="project" value="EnsemblFungi"/>
</dbReference>
<dbReference type="PROSITE" id="PS50082">
    <property type="entry name" value="WD_REPEATS_2"/>
    <property type="match status" value="1"/>
</dbReference>
<dbReference type="OrthoDB" id="10263272at2759"/>
<accession>J7QZF4</accession>
<keyword evidence="2 4" id="KW-0853">WD repeat</keyword>
<reference evidence="7 8" key="1">
    <citation type="journal article" date="2011" name="Proc. Natl. Acad. Sci. U.S.A.">
        <title>Evolutionary erosion of yeast sex chromosomes by mating-type switching accidents.</title>
        <authorList>
            <person name="Gordon J.L."/>
            <person name="Armisen D."/>
            <person name="Proux-Wera E."/>
            <person name="Oheigeartaigh S.S."/>
            <person name="Byrne K.P."/>
            <person name="Wolfe K.H."/>
        </authorList>
    </citation>
    <scope>NUCLEOTIDE SEQUENCE [LARGE SCALE GENOMIC DNA]</scope>
    <source>
        <strain evidence="8">ATCC MYA-139 / BCRC 22969 / CBS 8797 / CCRC 22969 / KCTC 17520 / NBRC 10181 / NCYC 3082</strain>
    </source>
</reference>
<dbReference type="OMA" id="KMLVFRG"/>
<dbReference type="Proteomes" id="UP000006310">
    <property type="component" value="Chromosome 1"/>
</dbReference>
<evidence type="ECO:0000256" key="2">
    <source>
        <dbReference type="ARBA" id="ARBA00022574"/>
    </source>
</evidence>